<reference evidence="4 5" key="1">
    <citation type="submission" date="2016-11" db="EMBL/GenBank/DDBJ databases">
        <authorList>
            <person name="Jaros S."/>
            <person name="Januszkiewicz K."/>
            <person name="Wedrychowicz H."/>
        </authorList>
    </citation>
    <scope>NUCLEOTIDE SEQUENCE [LARGE SCALE GENOMIC DNA]</scope>
    <source>
        <strain evidence="4 5">GAS499</strain>
    </source>
</reference>
<dbReference type="InterPro" id="IPR003140">
    <property type="entry name" value="PLipase/COase/thioEstase"/>
</dbReference>
<dbReference type="Pfam" id="PF02230">
    <property type="entry name" value="Abhydrolase_2"/>
    <property type="match status" value="1"/>
</dbReference>
<accession>A0A1M6XNF1</accession>
<dbReference type="GO" id="GO:0016787">
    <property type="term" value="F:hydrolase activity"/>
    <property type="evidence" value="ECO:0007669"/>
    <property type="project" value="UniProtKB-KW"/>
</dbReference>
<dbReference type="Gene3D" id="3.40.50.1820">
    <property type="entry name" value="alpha/beta hydrolase"/>
    <property type="match status" value="1"/>
</dbReference>
<dbReference type="Proteomes" id="UP000189935">
    <property type="component" value="Chromosome I"/>
</dbReference>
<gene>
    <name evidence="4" type="ORF">SAMN05444159_4921</name>
</gene>
<organism evidence="4 5">
    <name type="scientific">Bradyrhizobium lablabi</name>
    <dbReference type="NCBI Taxonomy" id="722472"/>
    <lineage>
        <taxon>Bacteria</taxon>
        <taxon>Pseudomonadati</taxon>
        <taxon>Pseudomonadota</taxon>
        <taxon>Alphaproteobacteria</taxon>
        <taxon>Hyphomicrobiales</taxon>
        <taxon>Nitrobacteraceae</taxon>
        <taxon>Bradyrhizobium</taxon>
    </lineage>
</organism>
<keyword evidence="1" id="KW-0732">Signal</keyword>
<evidence type="ECO:0000313" key="5">
    <source>
        <dbReference type="Proteomes" id="UP000189935"/>
    </source>
</evidence>
<evidence type="ECO:0000313" key="4">
    <source>
        <dbReference type="EMBL" id="SHL07418.1"/>
    </source>
</evidence>
<dbReference type="OrthoDB" id="9764953at2"/>
<dbReference type="PANTHER" id="PTHR43037">
    <property type="entry name" value="UNNAMED PRODUCT-RELATED"/>
    <property type="match status" value="1"/>
</dbReference>
<dbReference type="InterPro" id="IPR029058">
    <property type="entry name" value="AB_hydrolase_fold"/>
</dbReference>
<dbReference type="PANTHER" id="PTHR43037:SF5">
    <property type="entry name" value="FERULOYL ESTERASE"/>
    <property type="match status" value="1"/>
</dbReference>
<name>A0A1M6XNF1_9BRAD</name>
<proteinExistence type="predicted"/>
<dbReference type="RefSeq" id="WP_079542310.1">
    <property type="nucleotide sequence ID" value="NZ_LT670844.1"/>
</dbReference>
<dbReference type="EMBL" id="LT670844">
    <property type="protein sequence ID" value="SHL07418.1"/>
    <property type="molecule type" value="Genomic_DNA"/>
</dbReference>
<protein>
    <submittedName>
        <fullName evidence="4">Phospholipase/carboxylesterase</fullName>
    </submittedName>
</protein>
<evidence type="ECO:0000256" key="2">
    <source>
        <dbReference type="ARBA" id="ARBA00022801"/>
    </source>
</evidence>
<evidence type="ECO:0000256" key="1">
    <source>
        <dbReference type="ARBA" id="ARBA00022729"/>
    </source>
</evidence>
<keyword evidence="2" id="KW-0378">Hydrolase</keyword>
<dbReference type="SUPFAM" id="SSF53474">
    <property type="entry name" value="alpha/beta-Hydrolases"/>
    <property type="match status" value="1"/>
</dbReference>
<dbReference type="AlphaFoldDB" id="A0A1M6XNF1"/>
<sequence length="361" mass="39320">MSEAVVDDIVAVLPPLLQSLEALSFIARHLNPPDFGQVMEEAGTPDQALRAVRARLTEWPEEFADVRAALERASEAALAAFEGLRAVQGGSGDLVAVFRALRHAPRAQEALYPLAARLPPVGQFFVDPPLREDAALLARLAEPARENTGILHDHNEPGSRGGFSLYVPEYYTPDRAWPLVMALHGGSGNGRGFLWSWLRDARSYGAILVAPTATGGASKSTWALMGEDTDSPNLTRILDQVRGRFNIDPAKMLLTGMSDGGTFCYVSGLESTSPFTHLAPVSATFHPLMAEMADAERLKGLPVHLVHGRLDWMFPVQVARQTSQLLSAAGADVTYREVDDLSHCYPREMNAEILNWLSGER</sequence>
<dbReference type="InterPro" id="IPR050955">
    <property type="entry name" value="Plant_Biomass_Hydrol_Est"/>
</dbReference>
<feature type="domain" description="Phospholipase/carboxylesterase/thioesterase" evidence="3">
    <location>
        <begin position="247"/>
        <end position="357"/>
    </location>
</feature>
<evidence type="ECO:0000259" key="3">
    <source>
        <dbReference type="Pfam" id="PF02230"/>
    </source>
</evidence>